<feature type="domain" description="TF-B3" evidence="7">
    <location>
        <begin position="126"/>
        <end position="217"/>
    </location>
</feature>
<dbReference type="GO" id="GO:0005634">
    <property type="term" value="C:nucleus"/>
    <property type="evidence" value="ECO:0007669"/>
    <property type="project" value="UniProtKB-SubCell"/>
</dbReference>
<feature type="compositionally biased region" description="Basic and acidic residues" evidence="6">
    <location>
        <begin position="1"/>
        <end position="27"/>
    </location>
</feature>
<keyword evidence="3" id="KW-0238">DNA-binding</keyword>
<evidence type="ECO:0000256" key="1">
    <source>
        <dbReference type="ARBA" id="ARBA00004123"/>
    </source>
</evidence>
<dbReference type="SMART" id="SM01019">
    <property type="entry name" value="B3"/>
    <property type="match status" value="1"/>
</dbReference>
<protein>
    <recommendedName>
        <fullName evidence="7">TF-B3 domain-containing protein</fullName>
    </recommendedName>
</protein>
<dbReference type="InterPro" id="IPR015300">
    <property type="entry name" value="DNA-bd_pseudobarrel_sf"/>
</dbReference>
<feature type="region of interest" description="Disordered" evidence="6">
    <location>
        <begin position="224"/>
        <end position="410"/>
    </location>
</feature>
<dbReference type="PANTHER" id="PTHR31391:SF99">
    <property type="entry name" value="B3 DOMAIN-CONTAINING PROTEIN OS06G0194400"/>
    <property type="match status" value="1"/>
</dbReference>
<dbReference type="CDD" id="cd10017">
    <property type="entry name" value="B3_DNA"/>
    <property type="match status" value="1"/>
</dbReference>
<comment type="subcellular location">
    <subcellularLocation>
        <location evidence="1">Nucleus</location>
    </subcellularLocation>
</comment>
<dbReference type="Pfam" id="PF02362">
    <property type="entry name" value="B3"/>
    <property type="match status" value="1"/>
</dbReference>
<accession>A0A7J6FTX0</accession>
<keyword evidence="5" id="KW-0539">Nucleus</keyword>
<keyword evidence="2" id="KW-0805">Transcription regulation</keyword>
<dbReference type="InterPro" id="IPR003340">
    <property type="entry name" value="B3_DNA-bd"/>
</dbReference>
<feature type="compositionally biased region" description="Basic residues" evidence="6">
    <location>
        <begin position="400"/>
        <end position="410"/>
    </location>
</feature>
<evidence type="ECO:0000256" key="6">
    <source>
        <dbReference type="SAM" id="MobiDB-lite"/>
    </source>
</evidence>
<dbReference type="EMBL" id="JAATIP010000098">
    <property type="protein sequence ID" value="KAF4374017.1"/>
    <property type="molecule type" value="Genomic_DNA"/>
</dbReference>
<evidence type="ECO:0000256" key="5">
    <source>
        <dbReference type="ARBA" id="ARBA00023242"/>
    </source>
</evidence>
<dbReference type="Gene3D" id="2.40.330.10">
    <property type="entry name" value="DNA-binding pseudobarrel domain"/>
    <property type="match status" value="1"/>
</dbReference>
<comment type="caution">
    <text evidence="8">The sequence shown here is derived from an EMBL/GenBank/DDBJ whole genome shotgun (WGS) entry which is preliminary data.</text>
</comment>
<dbReference type="PROSITE" id="PS50863">
    <property type="entry name" value="B3"/>
    <property type="match status" value="1"/>
</dbReference>
<evidence type="ECO:0000256" key="4">
    <source>
        <dbReference type="ARBA" id="ARBA00023163"/>
    </source>
</evidence>
<keyword evidence="4" id="KW-0804">Transcription</keyword>
<dbReference type="PANTHER" id="PTHR31391">
    <property type="entry name" value="B3 DOMAIN-CONTAINING PROTEIN OS11G0197600-RELATED"/>
    <property type="match status" value="1"/>
</dbReference>
<evidence type="ECO:0000256" key="3">
    <source>
        <dbReference type="ARBA" id="ARBA00023125"/>
    </source>
</evidence>
<dbReference type="AlphaFoldDB" id="A0A7J6FTX0"/>
<evidence type="ECO:0000313" key="9">
    <source>
        <dbReference type="Proteomes" id="UP000525078"/>
    </source>
</evidence>
<evidence type="ECO:0000313" key="8">
    <source>
        <dbReference type="EMBL" id="KAF4374017.1"/>
    </source>
</evidence>
<sequence>MVESKLGYEESRKQRLEENKKRMEDLNLTKLAQALKTPTPKSTPVKQAKPRARESSSAPLRRSNRVADKSPPNYKEDPIEPLEWPRRSYHRKDLLNRVYASDEVRKYAIYRAEVLQSELDSNSPSFVKPMLQSHVTGGFWLGLPVQFCKNHLPHTDEMITLIDEEGGEFPTKYLVLKTGLSGGWRGFAIDHQLVDGDALVFHLVKSTQFKVYIIRANQTEDQDLINEDEAKDENNKDLDDVLPASGSGSSRKSKKIRTKGQDVINEDKTKKNNKDLNDIPSALGSTRKSKRSKTKDQDVVNEDETKEENDKDSSDIPSASGSSRKSQRIRTKDQDVVNADETKEENDKDLADIPSGSGSGSRRKSKRIRTKDQDVVNADETNEENDKDLADIPSGSGSSRKSKRIRTSKK</sequence>
<dbReference type="SUPFAM" id="SSF101936">
    <property type="entry name" value="DNA-binding pseudobarrel domain"/>
    <property type="match status" value="1"/>
</dbReference>
<gene>
    <name evidence="8" type="ORF">F8388_007923</name>
</gene>
<feature type="compositionally biased region" description="Basic and acidic residues" evidence="6">
    <location>
        <begin position="265"/>
        <end position="277"/>
    </location>
</feature>
<name>A0A7J6FTX0_CANSA</name>
<dbReference type="InterPro" id="IPR044837">
    <property type="entry name" value="REM16-like"/>
</dbReference>
<dbReference type="Proteomes" id="UP000525078">
    <property type="component" value="Unassembled WGS sequence"/>
</dbReference>
<evidence type="ECO:0000259" key="7">
    <source>
        <dbReference type="PROSITE" id="PS50863"/>
    </source>
</evidence>
<feature type="region of interest" description="Disordered" evidence="6">
    <location>
        <begin position="1"/>
        <end position="80"/>
    </location>
</feature>
<evidence type="ECO:0000256" key="2">
    <source>
        <dbReference type="ARBA" id="ARBA00023015"/>
    </source>
</evidence>
<organism evidence="8 9">
    <name type="scientific">Cannabis sativa</name>
    <name type="common">Hemp</name>
    <name type="synonym">Marijuana</name>
    <dbReference type="NCBI Taxonomy" id="3483"/>
    <lineage>
        <taxon>Eukaryota</taxon>
        <taxon>Viridiplantae</taxon>
        <taxon>Streptophyta</taxon>
        <taxon>Embryophyta</taxon>
        <taxon>Tracheophyta</taxon>
        <taxon>Spermatophyta</taxon>
        <taxon>Magnoliopsida</taxon>
        <taxon>eudicotyledons</taxon>
        <taxon>Gunneridae</taxon>
        <taxon>Pentapetalae</taxon>
        <taxon>rosids</taxon>
        <taxon>fabids</taxon>
        <taxon>Rosales</taxon>
        <taxon>Cannabaceae</taxon>
        <taxon>Cannabis</taxon>
    </lineage>
</organism>
<proteinExistence type="predicted"/>
<reference evidence="8 9" key="1">
    <citation type="journal article" date="2020" name="bioRxiv">
        <title>Sequence and annotation of 42 cannabis genomes reveals extensive copy number variation in cannabinoid synthesis and pathogen resistance genes.</title>
        <authorList>
            <person name="Mckernan K.J."/>
            <person name="Helbert Y."/>
            <person name="Kane L.T."/>
            <person name="Ebling H."/>
            <person name="Zhang L."/>
            <person name="Liu B."/>
            <person name="Eaton Z."/>
            <person name="Mclaughlin S."/>
            <person name="Kingan S."/>
            <person name="Baybayan P."/>
            <person name="Concepcion G."/>
            <person name="Jordan M."/>
            <person name="Riva A."/>
            <person name="Barbazuk W."/>
            <person name="Harkins T."/>
        </authorList>
    </citation>
    <scope>NUCLEOTIDE SEQUENCE [LARGE SCALE GENOMIC DNA]</scope>
    <source>
        <strain evidence="9">cv. Jamaican Lion 4</strain>
        <tissue evidence="8">Leaf</tissue>
    </source>
</reference>
<dbReference type="GO" id="GO:0003677">
    <property type="term" value="F:DNA binding"/>
    <property type="evidence" value="ECO:0007669"/>
    <property type="project" value="UniProtKB-KW"/>
</dbReference>